<comment type="caution">
    <text evidence="1">The sequence shown here is derived from an EMBL/GenBank/DDBJ whole genome shotgun (WGS) entry which is preliminary data.</text>
</comment>
<gene>
    <name evidence="1" type="ORF">S06H3_26077</name>
</gene>
<proteinExistence type="predicted"/>
<name>X1N7R6_9ZZZZ</name>
<dbReference type="EMBL" id="BARV01015048">
    <property type="protein sequence ID" value="GAI26261.1"/>
    <property type="molecule type" value="Genomic_DNA"/>
</dbReference>
<evidence type="ECO:0000313" key="1">
    <source>
        <dbReference type="EMBL" id="GAI26261.1"/>
    </source>
</evidence>
<accession>X1N7R6</accession>
<organism evidence="1">
    <name type="scientific">marine sediment metagenome</name>
    <dbReference type="NCBI Taxonomy" id="412755"/>
    <lineage>
        <taxon>unclassified sequences</taxon>
        <taxon>metagenomes</taxon>
        <taxon>ecological metagenomes</taxon>
    </lineage>
</organism>
<reference evidence="1" key="1">
    <citation type="journal article" date="2014" name="Front. Microbiol.">
        <title>High frequency of phylogenetically diverse reductive dehalogenase-homologous genes in deep subseafloor sedimentary metagenomes.</title>
        <authorList>
            <person name="Kawai M."/>
            <person name="Futagami T."/>
            <person name="Toyoda A."/>
            <person name="Takaki Y."/>
            <person name="Nishi S."/>
            <person name="Hori S."/>
            <person name="Arai W."/>
            <person name="Tsubouchi T."/>
            <person name="Morono Y."/>
            <person name="Uchiyama I."/>
            <person name="Ito T."/>
            <person name="Fujiyama A."/>
            <person name="Inagaki F."/>
            <person name="Takami H."/>
        </authorList>
    </citation>
    <scope>NUCLEOTIDE SEQUENCE</scope>
    <source>
        <strain evidence="1">Expedition CK06-06</strain>
    </source>
</reference>
<dbReference type="AlphaFoldDB" id="X1N7R6"/>
<sequence>MKKVKNRIFLLVIFIVIVLTTIFNIGCTTIQPISDISEKIKDLITDVEFDIDIAPIFAAIQDIEKEYLYDVKREELVYSAFEGIIKNIDEKYPELLSAQDKVGLRKIRDEYPEDSLDSIEELIKELM</sequence>
<protein>
    <submittedName>
        <fullName evidence="1">Uncharacterized protein</fullName>
    </submittedName>
</protein>
<feature type="non-terminal residue" evidence="1">
    <location>
        <position position="127"/>
    </location>
</feature>